<accession>A0ABV8H6F6</accession>
<organism evidence="2 3">
    <name type="scientific">Zunongwangia endophytica</name>
    <dbReference type="NCBI Taxonomy" id="1808945"/>
    <lineage>
        <taxon>Bacteria</taxon>
        <taxon>Pseudomonadati</taxon>
        <taxon>Bacteroidota</taxon>
        <taxon>Flavobacteriia</taxon>
        <taxon>Flavobacteriales</taxon>
        <taxon>Flavobacteriaceae</taxon>
        <taxon>Zunongwangia</taxon>
    </lineage>
</organism>
<feature type="transmembrane region" description="Helical" evidence="1">
    <location>
        <begin position="34"/>
        <end position="51"/>
    </location>
</feature>
<gene>
    <name evidence="2" type="ORF">ACFOS1_00440</name>
</gene>
<proteinExistence type="predicted"/>
<comment type="caution">
    <text evidence="2">The sequence shown here is derived from an EMBL/GenBank/DDBJ whole genome shotgun (WGS) entry which is preliminary data.</text>
</comment>
<keyword evidence="1" id="KW-1133">Transmembrane helix</keyword>
<dbReference type="EMBL" id="JBHSAS010000002">
    <property type="protein sequence ID" value="MFC4025861.1"/>
    <property type="molecule type" value="Genomic_DNA"/>
</dbReference>
<protein>
    <submittedName>
        <fullName evidence="2">Uncharacterized protein</fullName>
    </submittedName>
</protein>
<keyword evidence="1" id="KW-0472">Membrane</keyword>
<evidence type="ECO:0000313" key="2">
    <source>
        <dbReference type="EMBL" id="MFC4025861.1"/>
    </source>
</evidence>
<keyword evidence="3" id="KW-1185">Reference proteome</keyword>
<feature type="transmembrane region" description="Helical" evidence="1">
    <location>
        <begin position="9"/>
        <end position="28"/>
    </location>
</feature>
<dbReference type="RefSeq" id="WP_290232976.1">
    <property type="nucleotide sequence ID" value="NZ_JAUFPZ010000002.1"/>
</dbReference>
<reference evidence="3" key="1">
    <citation type="journal article" date="2019" name="Int. J. Syst. Evol. Microbiol.">
        <title>The Global Catalogue of Microorganisms (GCM) 10K type strain sequencing project: providing services to taxonomists for standard genome sequencing and annotation.</title>
        <authorList>
            <consortium name="The Broad Institute Genomics Platform"/>
            <consortium name="The Broad Institute Genome Sequencing Center for Infectious Disease"/>
            <person name="Wu L."/>
            <person name="Ma J."/>
        </authorList>
    </citation>
    <scope>NUCLEOTIDE SEQUENCE [LARGE SCALE GENOMIC DNA]</scope>
    <source>
        <strain evidence="3">CECT 9128</strain>
    </source>
</reference>
<evidence type="ECO:0000313" key="3">
    <source>
        <dbReference type="Proteomes" id="UP001595793"/>
    </source>
</evidence>
<sequence length="70" mass="7993">MKTKNNKSQILNTLVIIVGGVLLIYGMSVNDSSPYAKIFGIIILMFGLYRATQYWSATKDDYKKDQKEQE</sequence>
<dbReference type="Proteomes" id="UP001595793">
    <property type="component" value="Unassembled WGS sequence"/>
</dbReference>
<evidence type="ECO:0000256" key="1">
    <source>
        <dbReference type="SAM" id="Phobius"/>
    </source>
</evidence>
<name>A0ABV8H6F6_9FLAO</name>
<keyword evidence="1" id="KW-0812">Transmembrane</keyword>